<proteinExistence type="predicted"/>
<dbReference type="EMBL" id="RCHT01000038">
    <property type="protein sequence ID" value="RLL08038.1"/>
    <property type="molecule type" value="Genomic_DNA"/>
</dbReference>
<organism evidence="2 3">
    <name type="scientific">Anaerotruncus massiliensis</name>
    <name type="common">ex Liu et al. 2021</name>
    <dbReference type="NCBI Taxonomy" id="2321404"/>
    <lineage>
        <taxon>Bacteria</taxon>
        <taxon>Bacillati</taxon>
        <taxon>Bacillota</taxon>
        <taxon>Clostridia</taxon>
        <taxon>Eubacteriales</taxon>
        <taxon>Oscillospiraceae</taxon>
        <taxon>Anaerotruncus</taxon>
    </lineage>
</organism>
<keyword evidence="1" id="KW-0472">Membrane</keyword>
<keyword evidence="1" id="KW-1133">Transmembrane helix</keyword>
<sequence>MRVRQVPKKRDIDFFAALRRQEHRGRGSARRRSLLLIGGAAVILAVAAGVHGTLLSWQISDLKEEISRNEDYLAAPANAEKFGERAQMRASRDALMRYNQKSERYIEVLEGTRRLSSVDFDQVEAQRPSNVTVERYTFDGDTMEIACVSADKDAPARYAENLTGAGVFEEVGYSGFQYRKVHDGGVYAFTVTCRLWNPAGEEAAP</sequence>
<evidence type="ECO:0000313" key="2">
    <source>
        <dbReference type="EMBL" id="RLL08038.1"/>
    </source>
</evidence>
<keyword evidence="3" id="KW-1185">Reference proteome</keyword>
<dbReference type="InterPro" id="IPR007813">
    <property type="entry name" value="PilN"/>
</dbReference>
<evidence type="ECO:0008006" key="4">
    <source>
        <dbReference type="Google" id="ProtNLM"/>
    </source>
</evidence>
<dbReference type="PANTHER" id="PTHR40278">
    <property type="entry name" value="DNA UTILIZATION PROTEIN HOFN"/>
    <property type="match status" value="1"/>
</dbReference>
<dbReference type="PANTHER" id="PTHR40278:SF1">
    <property type="entry name" value="DNA UTILIZATION PROTEIN HOFN"/>
    <property type="match status" value="1"/>
</dbReference>
<feature type="transmembrane region" description="Helical" evidence="1">
    <location>
        <begin position="34"/>
        <end position="57"/>
    </location>
</feature>
<dbReference type="AlphaFoldDB" id="A0A498CJW6"/>
<dbReference type="Proteomes" id="UP000276301">
    <property type="component" value="Unassembled WGS sequence"/>
</dbReference>
<dbReference type="InterPro" id="IPR052534">
    <property type="entry name" value="Extracell_DNA_Util/SecSys_Comp"/>
</dbReference>
<protein>
    <recommendedName>
        <fullName evidence="4">PilN domain-containing protein</fullName>
    </recommendedName>
</protein>
<dbReference type="Pfam" id="PF05137">
    <property type="entry name" value="PilN"/>
    <property type="match status" value="1"/>
</dbReference>
<gene>
    <name evidence="2" type="ORF">D4A47_12705</name>
</gene>
<evidence type="ECO:0000256" key="1">
    <source>
        <dbReference type="SAM" id="Phobius"/>
    </source>
</evidence>
<dbReference type="RefSeq" id="WP_121587557.1">
    <property type="nucleotide sequence ID" value="NZ_RCHT01000038.1"/>
</dbReference>
<accession>A0A498CJW6</accession>
<keyword evidence="1" id="KW-0812">Transmembrane</keyword>
<evidence type="ECO:0000313" key="3">
    <source>
        <dbReference type="Proteomes" id="UP000276301"/>
    </source>
</evidence>
<comment type="caution">
    <text evidence="2">The sequence shown here is derived from an EMBL/GenBank/DDBJ whole genome shotgun (WGS) entry which is preliminary data.</text>
</comment>
<name>A0A498CJW6_9FIRM</name>
<reference evidence="2 3" key="1">
    <citation type="submission" date="2018-10" db="EMBL/GenBank/DDBJ databases">
        <title>Anaerotruncus faecis sp. nov., isolated from human feces.</title>
        <authorList>
            <person name="Wang Y.-J."/>
        </authorList>
    </citation>
    <scope>NUCLEOTIDE SEQUENCE [LARGE SCALE GENOMIC DNA]</scope>
    <source>
        <strain evidence="2 3">22A2-44</strain>
    </source>
</reference>